<name>A0ABR9SFT2_9BURK</name>
<dbReference type="PANTHER" id="PTHR38767:SF1">
    <property type="entry name" value="DNA POLYMERASE III SUBUNIT CHI"/>
    <property type="match status" value="1"/>
</dbReference>
<dbReference type="Pfam" id="PF04364">
    <property type="entry name" value="DNA_pol3_chi"/>
    <property type="match status" value="1"/>
</dbReference>
<dbReference type="InterPro" id="IPR007459">
    <property type="entry name" value="DNA_pol3_chi"/>
</dbReference>
<dbReference type="SUPFAM" id="SSF102400">
    <property type="entry name" value="DNA polymerase III chi subunit"/>
    <property type="match status" value="1"/>
</dbReference>
<sequence>MTGIEFHFNAPSRLDYACRLLRKAALRGARVAVTGAPATLQELDTALWTFSATDFVPHCSASAPAEVLALTPVVLCEQPTRSPHHAVLLNLGEGVPEGFERFERLIEVVTLDEDDRLRARERWKHYKARGYALERKDLELKEGR</sequence>
<keyword evidence="2" id="KW-1185">Reference proteome</keyword>
<evidence type="ECO:0000313" key="2">
    <source>
        <dbReference type="Proteomes" id="UP000715965"/>
    </source>
</evidence>
<dbReference type="NCBIfam" id="NF004348">
    <property type="entry name" value="PRK05728.1-5"/>
    <property type="match status" value="1"/>
</dbReference>
<reference evidence="1 2" key="1">
    <citation type="submission" date="2020-10" db="EMBL/GenBank/DDBJ databases">
        <title>Draft genome of Ramlibacter aquaticus LMG 30558.</title>
        <authorList>
            <person name="Props R."/>
        </authorList>
    </citation>
    <scope>NUCLEOTIDE SEQUENCE [LARGE SCALE GENOMIC DNA]</scope>
    <source>
        <strain evidence="1 2">LMG 30558</strain>
    </source>
</reference>
<protein>
    <submittedName>
        <fullName evidence="1">DNA polymerase III subunit chi</fullName>
    </submittedName>
</protein>
<evidence type="ECO:0000313" key="1">
    <source>
        <dbReference type="EMBL" id="MBE7941039.1"/>
    </source>
</evidence>
<dbReference type="InterPro" id="IPR036768">
    <property type="entry name" value="PolIII_chi_sf"/>
</dbReference>
<dbReference type="PANTHER" id="PTHR38767">
    <property type="entry name" value="DNA POLYMERASE III SUBUNIT CHI"/>
    <property type="match status" value="1"/>
</dbReference>
<dbReference type="Proteomes" id="UP000715965">
    <property type="component" value="Unassembled WGS sequence"/>
</dbReference>
<proteinExistence type="predicted"/>
<comment type="caution">
    <text evidence="1">The sequence shown here is derived from an EMBL/GenBank/DDBJ whole genome shotgun (WGS) entry which is preliminary data.</text>
</comment>
<organism evidence="1 2">
    <name type="scientific">Ramlibacter aquaticus</name>
    <dbReference type="NCBI Taxonomy" id="2780094"/>
    <lineage>
        <taxon>Bacteria</taxon>
        <taxon>Pseudomonadati</taxon>
        <taxon>Pseudomonadota</taxon>
        <taxon>Betaproteobacteria</taxon>
        <taxon>Burkholderiales</taxon>
        <taxon>Comamonadaceae</taxon>
        <taxon>Ramlibacter</taxon>
    </lineage>
</organism>
<dbReference type="Gene3D" id="3.40.50.10110">
    <property type="entry name" value="DNA polymerase III subunit chi"/>
    <property type="match status" value="1"/>
</dbReference>
<dbReference type="RefSeq" id="WP_193780582.1">
    <property type="nucleotide sequence ID" value="NZ_JADDOJ010000037.1"/>
</dbReference>
<accession>A0ABR9SFT2</accession>
<gene>
    <name evidence="1" type="ORF">IM725_10695</name>
</gene>
<dbReference type="EMBL" id="JADDOJ010000037">
    <property type="protein sequence ID" value="MBE7941039.1"/>
    <property type="molecule type" value="Genomic_DNA"/>
</dbReference>